<protein>
    <submittedName>
        <fullName evidence="4">Hpt domain-containing protein</fullName>
    </submittedName>
</protein>
<evidence type="ECO:0000256" key="1">
    <source>
        <dbReference type="ARBA" id="ARBA00023012"/>
    </source>
</evidence>
<evidence type="ECO:0000313" key="5">
    <source>
        <dbReference type="Proteomes" id="UP000635142"/>
    </source>
</evidence>
<dbReference type="SUPFAM" id="SSF47226">
    <property type="entry name" value="Histidine-containing phosphotransfer domain, HPT domain"/>
    <property type="match status" value="1"/>
</dbReference>
<reference evidence="4" key="1">
    <citation type="submission" date="2020-08" db="EMBL/GenBank/DDBJ databases">
        <title>Sulfitobacter aestuariivivens sp. nov., isolated from a tidal flat.</title>
        <authorList>
            <person name="Park S."/>
            <person name="Yoon J.-H."/>
        </authorList>
    </citation>
    <scope>NUCLEOTIDE SEQUENCE</scope>
    <source>
        <strain evidence="4">TSTF-M16</strain>
    </source>
</reference>
<keyword evidence="2" id="KW-0597">Phosphoprotein</keyword>
<dbReference type="RefSeq" id="WP_191077167.1">
    <property type="nucleotide sequence ID" value="NZ_JACTAG010000004.1"/>
</dbReference>
<dbReference type="Pfam" id="PF01627">
    <property type="entry name" value="Hpt"/>
    <property type="match status" value="1"/>
</dbReference>
<evidence type="ECO:0000256" key="2">
    <source>
        <dbReference type="PROSITE-ProRule" id="PRU00110"/>
    </source>
</evidence>
<evidence type="ECO:0000313" key="4">
    <source>
        <dbReference type="EMBL" id="MBD3666134.1"/>
    </source>
</evidence>
<name>A0A927D9B8_9RHOB</name>
<comment type="caution">
    <text evidence="4">The sequence shown here is derived from an EMBL/GenBank/DDBJ whole genome shotgun (WGS) entry which is preliminary data.</text>
</comment>
<dbReference type="GO" id="GO:0004672">
    <property type="term" value="F:protein kinase activity"/>
    <property type="evidence" value="ECO:0007669"/>
    <property type="project" value="UniProtKB-ARBA"/>
</dbReference>
<feature type="modified residue" description="Phosphohistidine" evidence="2">
    <location>
        <position position="58"/>
    </location>
</feature>
<evidence type="ECO:0000259" key="3">
    <source>
        <dbReference type="PROSITE" id="PS50894"/>
    </source>
</evidence>
<organism evidence="4 5">
    <name type="scientific">Sulfitobacter aestuariivivens</name>
    <dbReference type="NCBI Taxonomy" id="2766981"/>
    <lineage>
        <taxon>Bacteria</taxon>
        <taxon>Pseudomonadati</taxon>
        <taxon>Pseudomonadota</taxon>
        <taxon>Alphaproteobacteria</taxon>
        <taxon>Rhodobacterales</taxon>
        <taxon>Roseobacteraceae</taxon>
        <taxon>Sulfitobacter</taxon>
    </lineage>
</organism>
<gene>
    <name evidence="4" type="ORF">H9Q16_19515</name>
</gene>
<keyword evidence="1" id="KW-0902">Two-component regulatory system</keyword>
<dbReference type="SMART" id="SM00073">
    <property type="entry name" value="HPT"/>
    <property type="match status" value="1"/>
</dbReference>
<feature type="domain" description="HPt" evidence="3">
    <location>
        <begin position="19"/>
        <end position="111"/>
    </location>
</feature>
<proteinExistence type="predicted"/>
<dbReference type="Gene3D" id="1.20.120.160">
    <property type="entry name" value="HPT domain"/>
    <property type="match status" value="1"/>
</dbReference>
<dbReference type="InterPro" id="IPR036641">
    <property type="entry name" value="HPT_dom_sf"/>
</dbReference>
<sequence length="111" mass="11475">MTEPIIDPSVCAELSDAMGSDFAAELIETFLNDAPNMIADLKKAAAEGDADGYRRAAHSIKSNADTFGAVQLAAMARSMELGGLPDADAPIPALEATYAASAEALKGLMDE</sequence>
<accession>A0A927D9B8</accession>
<dbReference type="PROSITE" id="PS50894">
    <property type="entry name" value="HPT"/>
    <property type="match status" value="1"/>
</dbReference>
<dbReference type="EMBL" id="JACTAG010000004">
    <property type="protein sequence ID" value="MBD3666134.1"/>
    <property type="molecule type" value="Genomic_DNA"/>
</dbReference>
<keyword evidence="5" id="KW-1185">Reference proteome</keyword>
<dbReference type="GO" id="GO:0000160">
    <property type="term" value="P:phosphorelay signal transduction system"/>
    <property type="evidence" value="ECO:0007669"/>
    <property type="project" value="UniProtKB-KW"/>
</dbReference>
<dbReference type="InterPro" id="IPR008207">
    <property type="entry name" value="Sig_transdc_His_kin_Hpt_dom"/>
</dbReference>
<dbReference type="AlphaFoldDB" id="A0A927D9B8"/>
<dbReference type="Proteomes" id="UP000635142">
    <property type="component" value="Unassembled WGS sequence"/>
</dbReference>